<evidence type="ECO:0000256" key="4">
    <source>
        <dbReference type="ARBA" id="ARBA00022741"/>
    </source>
</evidence>
<dbReference type="PROSITE" id="PS00107">
    <property type="entry name" value="PROTEIN_KINASE_ATP"/>
    <property type="match status" value="1"/>
</dbReference>
<accession>A0A078BC89</accession>
<feature type="compositionally biased region" description="Polar residues" evidence="11">
    <location>
        <begin position="239"/>
        <end position="259"/>
    </location>
</feature>
<evidence type="ECO:0000313" key="14">
    <source>
        <dbReference type="Proteomes" id="UP000039865"/>
    </source>
</evidence>
<dbReference type="OMA" id="VECKSIF"/>
<protein>
    <submittedName>
        <fullName evidence="13">Protein kinase domain containing protein</fullName>
    </submittedName>
</protein>
<dbReference type="InterPro" id="IPR011009">
    <property type="entry name" value="Kinase-like_dom_sf"/>
</dbReference>
<feature type="active site" description="Proton acceptor" evidence="7">
    <location>
        <position position="467"/>
    </location>
</feature>
<evidence type="ECO:0000313" key="13">
    <source>
        <dbReference type="EMBL" id="CDW91213.1"/>
    </source>
</evidence>
<evidence type="ECO:0000259" key="12">
    <source>
        <dbReference type="PROSITE" id="PS50011"/>
    </source>
</evidence>
<dbReference type="SUPFAM" id="SSF56112">
    <property type="entry name" value="Protein kinase-like (PK-like)"/>
    <property type="match status" value="1"/>
</dbReference>
<keyword evidence="5 13" id="KW-0418">Kinase</keyword>
<dbReference type="AlphaFoldDB" id="A0A078BC89"/>
<keyword evidence="14" id="KW-1185">Reference proteome</keyword>
<evidence type="ECO:0000256" key="10">
    <source>
        <dbReference type="PROSITE-ProRule" id="PRU10141"/>
    </source>
</evidence>
<dbReference type="PROSITE" id="PS00108">
    <property type="entry name" value="PROTEIN_KINASE_ST"/>
    <property type="match status" value="1"/>
</dbReference>
<proteinExistence type="predicted"/>
<dbReference type="EMBL" id="CCKQ01019199">
    <property type="protein sequence ID" value="CDW91213.1"/>
    <property type="molecule type" value="Genomic_DNA"/>
</dbReference>
<evidence type="ECO:0000256" key="2">
    <source>
        <dbReference type="ARBA" id="ARBA00022527"/>
    </source>
</evidence>
<dbReference type="FunFam" id="3.30.200.20:FF:000042">
    <property type="entry name" value="Aurora kinase A"/>
    <property type="match status" value="1"/>
</dbReference>
<dbReference type="OrthoDB" id="449424at2759"/>
<feature type="region of interest" description="Disordered" evidence="11">
    <location>
        <begin position="1"/>
        <end position="42"/>
    </location>
</feature>
<name>A0A078BC89_STYLE</name>
<dbReference type="PANTHER" id="PTHR24350">
    <property type="entry name" value="SERINE/THREONINE-PROTEIN KINASE IAL-RELATED"/>
    <property type="match status" value="1"/>
</dbReference>
<dbReference type="InterPro" id="IPR017441">
    <property type="entry name" value="Protein_kinase_ATP_BS"/>
</dbReference>
<dbReference type="GO" id="GO:0005524">
    <property type="term" value="F:ATP binding"/>
    <property type="evidence" value="ECO:0007669"/>
    <property type="project" value="UniProtKB-UniRule"/>
</dbReference>
<keyword evidence="4 8" id="KW-0547">Nucleotide-binding</keyword>
<keyword evidence="2" id="KW-0723">Serine/threonine-protein kinase</keyword>
<keyword evidence="3" id="KW-0808">Transferase</keyword>
<feature type="cross-link" description="Glycyl lysine isopeptide (Lys-Gly) (interchain with G-Cter in SUMO2)" evidence="9">
    <location>
        <position position="469"/>
    </location>
</feature>
<dbReference type="InParanoid" id="A0A078BC89"/>
<feature type="binding site" evidence="8">
    <location>
        <position position="485"/>
    </location>
    <ligand>
        <name>ATP</name>
        <dbReference type="ChEBI" id="CHEBI:30616"/>
    </ligand>
</feature>
<organism evidence="13 14">
    <name type="scientific">Stylonychia lemnae</name>
    <name type="common">Ciliate</name>
    <dbReference type="NCBI Taxonomy" id="5949"/>
    <lineage>
        <taxon>Eukaryota</taxon>
        <taxon>Sar</taxon>
        <taxon>Alveolata</taxon>
        <taxon>Ciliophora</taxon>
        <taxon>Intramacronucleata</taxon>
        <taxon>Spirotrichea</taxon>
        <taxon>Stichotrichia</taxon>
        <taxon>Sporadotrichida</taxon>
        <taxon>Oxytrichidae</taxon>
        <taxon>Stylonychinae</taxon>
        <taxon>Stylonychia</taxon>
    </lineage>
</organism>
<feature type="compositionally biased region" description="Polar residues" evidence="11">
    <location>
        <begin position="188"/>
        <end position="209"/>
    </location>
</feature>
<evidence type="ECO:0000256" key="1">
    <source>
        <dbReference type="ARBA" id="ARBA00011245"/>
    </source>
</evidence>
<sequence>MLKTAKQQQLNSHKLQLAPRANTQSKNGANFGQTSTTRHSDVKKTSIISNGIEILSSDSYHKKQLPLFSQGLRDTDYVQSVHVQKSYLHNQTGPFESAQGNRMSMRVISKDESRNCSERPYEQISIIKSGSIGRDLNTTSNMKNYLRKDSTKVMKQQITTNIHQAYTPTAMRQNKSAHGTSRVKVTAVSQKSQNSSFNENNNIPPTNQPLFKKKLTIDGDDVQPLFDYVTKTDMVRQSASDASRFTNQQQNKQHTSPQKIQDGFDNNFDQDRSRLNNYPDTLGSIPTTLSTPQNERSQLKSFKATKVIDIKKKKAAGPPAKEFINQRKLQNPDDQPLQLRDFQIGIQIGAGAFALVKRAVHKESTYIIALKTYDKKHLVDKHAQEALHQEIKILSQIDHPNIMSLYEVIDTRSNVNLIMELCSGKSLYHYIKKKTGLKMDEVECKSIFKQLVEAVAYLHDNNICHRDLKLDNILVDEKKKVKLIDFGFSVQCTSDQKLNLFCGTPHYMDPDIARKKDYLGQASDVWALGVILFILMTGKLPFYGEFEGDLFRKIQKAKFDFPKELSNDCKNLIRRIFNVDSLTRILLDEWFKVAKSG</sequence>
<evidence type="ECO:0000256" key="8">
    <source>
        <dbReference type="PIRSR" id="PIRSR630616-2"/>
    </source>
</evidence>
<feature type="domain" description="Protein kinase" evidence="12">
    <location>
        <begin position="342"/>
        <end position="597"/>
    </location>
</feature>
<dbReference type="Pfam" id="PF00069">
    <property type="entry name" value="Pkinase"/>
    <property type="match status" value="1"/>
</dbReference>
<evidence type="ECO:0000256" key="7">
    <source>
        <dbReference type="PIRSR" id="PIRSR630616-1"/>
    </source>
</evidence>
<gene>
    <name evidence="13" type="primary">Contig11170.g11932</name>
    <name evidence="13" type="ORF">STYLEM_20366</name>
</gene>
<feature type="region of interest" description="Disordered" evidence="11">
    <location>
        <begin position="188"/>
        <end position="211"/>
    </location>
</feature>
<dbReference type="CDD" id="cd14003">
    <property type="entry name" value="STKc_AMPK-like"/>
    <property type="match status" value="1"/>
</dbReference>
<dbReference type="Gene3D" id="1.10.510.10">
    <property type="entry name" value="Transferase(Phosphotransferase) domain 1"/>
    <property type="match status" value="1"/>
</dbReference>
<evidence type="ECO:0000256" key="11">
    <source>
        <dbReference type="SAM" id="MobiDB-lite"/>
    </source>
</evidence>
<dbReference type="Proteomes" id="UP000039865">
    <property type="component" value="Unassembled WGS sequence"/>
</dbReference>
<dbReference type="PROSITE" id="PS50011">
    <property type="entry name" value="PROTEIN_KINASE_DOM"/>
    <property type="match status" value="1"/>
</dbReference>
<keyword evidence="6 8" id="KW-0067">ATP-binding</keyword>
<feature type="compositionally biased region" description="Polar residues" evidence="11">
    <location>
        <begin position="1"/>
        <end position="14"/>
    </location>
</feature>
<feature type="compositionally biased region" description="Polar residues" evidence="11">
    <location>
        <begin position="21"/>
        <end position="37"/>
    </location>
</feature>
<dbReference type="InterPro" id="IPR030616">
    <property type="entry name" value="Aur-like"/>
</dbReference>
<dbReference type="SMART" id="SM00220">
    <property type="entry name" value="S_TKc"/>
    <property type="match status" value="1"/>
</dbReference>
<evidence type="ECO:0000256" key="5">
    <source>
        <dbReference type="ARBA" id="ARBA00022777"/>
    </source>
</evidence>
<dbReference type="InterPro" id="IPR000719">
    <property type="entry name" value="Prot_kinase_dom"/>
</dbReference>
<feature type="region of interest" description="Disordered" evidence="11">
    <location>
        <begin position="239"/>
        <end position="270"/>
    </location>
</feature>
<dbReference type="InterPro" id="IPR008271">
    <property type="entry name" value="Ser/Thr_kinase_AS"/>
</dbReference>
<evidence type="ECO:0000256" key="3">
    <source>
        <dbReference type="ARBA" id="ARBA00022679"/>
    </source>
</evidence>
<feature type="binding site" evidence="8 10">
    <location>
        <position position="371"/>
    </location>
    <ligand>
        <name>ATP</name>
        <dbReference type="ChEBI" id="CHEBI:30616"/>
    </ligand>
</feature>
<dbReference type="GO" id="GO:0004674">
    <property type="term" value="F:protein serine/threonine kinase activity"/>
    <property type="evidence" value="ECO:0007669"/>
    <property type="project" value="UniProtKB-KW"/>
</dbReference>
<dbReference type="FunFam" id="1.10.510.10:FF:000571">
    <property type="entry name" value="Maternal embryonic leucine zipper kinase"/>
    <property type="match status" value="1"/>
</dbReference>
<evidence type="ECO:0000256" key="6">
    <source>
        <dbReference type="ARBA" id="ARBA00022840"/>
    </source>
</evidence>
<reference evidence="13 14" key="1">
    <citation type="submission" date="2014-06" db="EMBL/GenBank/DDBJ databases">
        <authorList>
            <person name="Swart Estienne"/>
        </authorList>
    </citation>
    <scope>NUCLEOTIDE SEQUENCE [LARGE SCALE GENOMIC DNA]</scope>
    <source>
        <strain evidence="13 14">130c</strain>
    </source>
</reference>
<comment type="subunit">
    <text evidence="1">Monomer.</text>
</comment>
<evidence type="ECO:0000256" key="9">
    <source>
        <dbReference type="PIRSR" id="PIRSR630616-3"/>
    </source>
</evidence>